<dbReference type="EMBL" id="SGJD01003785">
    <property type="protein sequence ID" value="KAB0392542.1"/>
    <property type="molecule type" value="Genomic_DNA"/>
</dbReference>
<dbReference type="InterPro" id="IPR001356">
    <property type="entry name" value="HD"/>
</dbReference>
<evidence type="ECO:0000313" key="15">
    <source>
        <dbReference type="EMBL" id="KAB0392542.1"/>
    </source>
</evidence>
<dbReference type="PRINTS" id="PR00027">
    <property type="entry name" value="PAIREDBOX"/>
</dbReference>
<dbReference type="GO" id="GO:0000981">
    <property type="term" value="F:DNA-binding transcription factor activity, RNA polymerase II-specific"/>
    <property type="evidence" value="ECO:0007669"/>
    <property type="project" value="TreeGrafter"/>
</dbReference>
<evidence type="ECO:0000256" key="2">
    <source>
        <dbReference type="ARBA" id="ARBA00005733"/>
    </source>
</evidence>
<dbReference type="InterPro" id="IPR001523">
    <property type="entry name" value="Paired_dom"/>
</dbReference>
<gene>
    <name evidence="15" type="ORF">E2I00_019468</name>
</gene>
<dbReference type="PANTHER" id="PTHR45636">
    <property type="entry name" value="PAIRED BOX PROTEIN PAX-6-RELATED-RELATED"/>
    <property type="match status" value="1"/>
</dbReference>
<dbReference type="CDD" id="cd00086">
    <property type="entry name" value="homeodomain"/>
    <property type="match status" value="1"/>
</dbReference>
<proteinExistence type="inferred from homology"/>
<feature type="region of interest" description="Disordered" evidence="12">
    <location>
        <begin position="177"/>
        <end position="216"/>
    </location>
</feature>
<evidence type="ECO:0000256" key="11">
    <source>
        <dbReference type="PROSITE-ProRule" id="PRU00108"/>
    </source>
</evidence>
<feature type="domain" description="Homeobox" evidence="13">
    <location>
        <begin position="223"/>
        <end position="317"/>
    </location>
</feature>
<evidence type="ECO:0000259" key="14">
    <source>
        <dbReference type="PROSITE" id="PS51057"/>
    </source>
</evidence>
<dbReference type="InterPro" id="IPR009057">
    <property type="entry name" value="Homeodomain-like_sf"/>
</dbReference>
<protein>
    <recommendedName>
        <fullName evidence="10">Paired box protein Pax-6</fullName>
    </recommendedName>
</protein>
<keyword evidence="8" id="KW-0804">Transcription</keyword>
<dbReference type="GO" id="GO:0048513">
    <property type="term" value="P:animal organ development"/>
    <property type="evidence" value="ECO:0007669"/>
    <property type="project" value="UniProtKB-ARBA"/>
</dbReference>
<comment type="similarity">
    <text evidence="2">Belongs to the paired homeobox family.</text>
</comment>
<dbReference type="FunFam" id="1.10.10.10:FF:000003">
    <property type="entry name" value="Paired box protein Pax-6"/>
    <property type="match status" value="1"/>
</dbReference>
<keyword evidence="7 11" id="KW-0371">Homeobox</keyword>
<evidence type="ECO:0000256" key="1">
    <source>
        <dbReference type="ARBA" id="ARBA00004123"/>
    </source>
</evidence>
<feature type="domain" description="Paired" evidence="14">
    <location>
        <begin position="5"/>
        <end position="145"/>
    </location>
</feature>
<evidence type="ECO:0000256" key="5">
    <source>
        <dbReference type="ARBA" id="ARBA00023015"/>
    </source>
</evidence>
<name>A0A643BXP5_BALPH</name>
<evidence type="ECO:0000256" key="4">
    <source>
        <dbReference type="ARBA" id="ARBA00022724"/>
    </source>
</evidence>
<accession>A0A643BXP5</accession>
<evidence type="ECO:0000256" key="8">
    <source>
        <dbReference type="ARBA" id="ARBA00023163"/>
    </source>
</evidence>
<dbReference type="PANTHER" id="PTHR45636:SF48">
    <property type="entry name" value="PAIRED BOX PROTEIN PAX-6"/>
    <property type="match status" value="1"/>
</dbReference>
<dbReference type="PROSITE" id="PS51057">
    <property type="entry name" value="PAIRED_2"/>
    <property type="match status" value="1"/>
</dbReference>
<dbReference type="CDD" id="cd00131">
    <property type="entry name" value="PAX"/>
    <property type="match status" value="1"/>
</dbReference>
<evidence type="ECO:0000256" key="10">
    <source>
        <dbReference type="ARBA" id="ARBA00044108"/>
    </source>
</evidence>
<feature type="compositionally biased region" description="Low complexity" evidence="12">
    <location>
        <begin position="330"/>
        <end position="343"/>
    </location>
</feature>
<keyword evidence="9 11" id="KW-0539">Nucleus</keyword>
<dbReference type="GO" id="GO:0000978">
    <property type="term" value="F:RNA polymerase II cis-regulatory region sequence-specific DNA binding"/>
    <property type="evidence" value="ECO:0007669"/>
    <property type="project" value="TreeGrafter"/>
</dbReference>
<reference evidence="15 16" key="1">
    <citation type="journal article" date="2019" name="PLoS ONE">
        <title>Genomic analyses reveal an absence of contemporary introgressive admixture between fin whales and blue whales, despite known hybrids.</title>
        <authorList>
            <person name="Westbury M.V."/>
            <person name="Petersen B."/>
            <person name="Lorenzen E.D."/>
        </authorList>
    </citation>
    <scope>NUCLEOTIDE SEQUENCE [LARGE SCALE GENOMIC DNA]</scope>
    <source>
        <strain evidence="15">FinWhale-01</strain>
    </source>
</reference>
<organism evidence="15 16">
    <name type="scientific">Balaenoptera physalus</name>
    <name type="common">Fin whale</name>
    <name type="synonym">Balaena physalus</name>
    <dbReference type="NCBI Taxonomy" id="9770"/>
    <lineage>
        <taxon>Eukaryota</taxon>
        <taxon>Metazoa</taxon>
        <taxon>Chordata</taxon>
        <taxon>Craniata</taxon>
        <taxon>Vertebrata</taxon>
        <taxon>Euteleostomi</taxon>
        <taxon>Mammalia</taxon>
        <taxon>Eutheria</taxon>
        <taxon>Laurasiatheria</taxon>
        <taxon>Artiodactyla</taxon>
        <taxon>Whippomorpha</taxon>
        <taxon>Cetacea</taxon>
        <taxon>Mysticeti</taxon>
        <taxon>Balaenopteridae</taxon>
        <taxon>Balaenoptera</taxon>
    </lineage>
</organism>
<dbReference type="FunFam" id="1.10.10.10:FF:000069">
    <property type="entry name" value="Paired box protein Pax-6"/>
    <property type="match status" value="1"/>
</dbReference>
<keyword evidence="3" id="KW-0217">Developmental protein</keyword>
<dbReference type="InterPro" id="IPR036388">
    <property type="entry name" value="WH-like_DNA-bd_sf"/>
</dbReference>
<evidence type="ECO:0000256" key="6">
    <source>
        <dbReference type="ARBA" id="ARBA00023125"/>
    </source>
</evidence>
<keyword evidence="16" id="KW-1185">Reference proteome</keyword>
<keyword evidence="4" id="KW-0563">Paired box</keyword>
<sequence length="503" mass="55847">MPQKGHSGVNQLGGVFVNGRPLPDSTRQKIVELAHSGARPCDISRILQTHADAKVQVLDNQNVSNGCVSKILGRYYETGSIRPRAIGGSKPRVATPEVVSKIAQYKRECPSIFAWEIRDRLLSEGVCTNDNIPSVSSINRVLRNLASEKQQMGADGMYDKLRMLNGQTGSWGTRPGWYPGTSVPGQPTQDGCQQQEGGGENTNSISSNGEDSDEAQMRLQLKRKLQRNRTSFTQEQIEALEKVLAQHRKMQLTLSEFERTHYPDVFARERLAAKIDLPEARIQVPRDCVFMFCDSYHLPFLETQVWFSNRRAKWRREEKLRNQRRQASNTPSHIPISSSFSTSVYQPIPQPTTPVSSFTSGSMLGRTDTALTNTYSALPPMPSFTMANNLPMQPPVPSQTSAYSCMLPTSPSVNGRSYDTYTPPHMQTHMNSQPMGTSGTTSTGEPLLSTGCTEVAFAASFAREYLHGYFFHPLLGLISPGVSVPVQVPGSEPDMSQYWPRLQ</sequence>
<evidence type="ECO:0000256" key="3">
    <source>
        <dbReference type="ARBA" id="ARBA00022473"/>
    </source>
</evidence>
<dbReference type="Gene3D" id="1.10.10.60">
    <property type="entry name" value="Homeodomain-like"/>
    <property type="match status" value="1"/>
</dbReference>
<dbReference type="OrthoDB" id="3225452at2759"/>
<dbReference type="Pfam" id="PF00292">
    <property type="entry name" value="PAX"/>
    <property type="match status" value="1"/>
</dbReference>
<keyword evidence="5" id="KW-0805">Transcription regulation</keyword>
<feature type="DNA-binding region" description="Homeobox" evidence="11">
    <location>
        <begin position="225"/>
        <end position="318"/>
    </location>
</feature>
<keyword evidence="6 11" id="KW-0238">DNA-binding</keyword>
<dbReference type="SMART" id="SM00389">
    <property type="entry name" value="HOX"/>
    <property type="match status" value="1"/>
</dbReference>
<evidence type="ECO:0000313" key="16">
    <source>
        <dbReference type="Proteomes" id="UP000437017"/>
    </source>
</evidence>
<dbReference type="SUPFAM" id="SSF46689">
    <property type="entry name" value="Homeodomain-like"/>
    <property type="match status" value="2"/>
</dbReference>
<evidence type="ECO:0000259" key="13">
    <source>
        <dbReference type="PROSITE" id="PS50071"/>
    </source>
</evidence>
<dbReference type="SMART" id="SM00351">
    <property type="entry name" value="PAX"/>
    <property type="match status" value="1"/>
</dbReference>
<evidence type="ECO:0000256" key="12">
    <source>
        <dbReference type="SAM" id="MobiDB-lite"/>
    </source>
</evidence>
<dbReference type="InterPro" id="IPR043565">
    <property type="entry name" value="PAX_fam"/>
</dbReference>
<feature type="region of interest" description="Disordered" evidence="12">
    <location>
        <begin position="318"/>
        <end position="361"/>
    </location>
</feature>
<dbReference type="AlphaFoldDB" id="A0A643BXP5"/>
<comment type="caution">
    <text evidence="15">The sequence shown here is derived from an EMBL/GenBank/DDBJ whole genome shotgun (WGS) entry which is preliminary data.</text>
</comment>
<comment type="subcellular location">
    <subcellularLocation>
        <location evidence="1 11">Nucleus</location>
    </subcellularLocation>
</comment>
<evidence type="ECO:0000256" key="9">
    <source>
        <dbReference type="ARBA" id="ARBA00023242"/>
    </source>
</evidence>
<evidence type="ECO:0000256" key="7">
    <source>
        <dbReference type="ARBA" id="ARBA00023155"/>
    </source>
</evidence>
<dbReference type="PROSITE" id="PS50071">
    <property type="entry name" value="HOMEOBOX_2"/>
    <property type="match status" value="1"/>
</dbReference>
<dbReference type="GO" id="GO:0005634">
    <property type="term" value="C:nucleus"/>
    <property type="evidence" value="ECO:0007669"/>
    <property type="project" value="UniProtKB-SubCell"/>
</dbReference>
<dbReference type="Gene3D" id="1.10.10.10">
    <property type="entry name" value="Winged helix-like DNA-binding domain superfamily/Winged helix DNA-binding domain"/>
    <property type="match status" value="2"/>
</dbReference>
<dbReference type="Proteomes" id="UP000437017">
    <property type="component" value="Unassembled WGS sequence"/>
</dbReference>